<sequence length="162" mass="17787">MQDFMKGRYGVDDLTLSLGVLGMVLALIGSLASLAPLSWIALVVVVLAILRAFSKSIPARERENQMFLDLAHKIPVVGPHIGWLDREKGPRSASSASAQRPVQGSGPDFGRTKRTAERMWRERKTTLFFRCKTCGAILSVPRGKGHIRVTCPRCGTKVEKVS</sequence>
<evidence type="ECO:0000313" key="5">
    <source>
        <dbReference type="Proteomes" id="UP000260943"/>
    </source>
</evidence>
<accession>A0A3E4QP33</accession>
<feature type="region of interest" description="Disordered" evidence="1">
    <location>
        <begin position="86"/>
        <end position="116"/>
    </location>
</feature>
<keyword evidence="2" id="KW-0812">Transmembrane</keyword>
<keyword evidence="2" id="KW-1133">Transmembrane helix</keyword>
<feature type="domain" description="FORGETTER1 second zinc ribbon" evidence="3">
    <location>
        <begin position="130"/>
        <end position="156"/>
    </location>
</feature>
<evidence type="ECO:0000256" key="1">
    <source>
        <dbReference type="SAM" id="MobiDB-lite"/>
    </source>
</evidence>
<dbReference type="RefSeq" id="WP_117680335.1">
    <property type="nucleotide sequence ID" value="NZ_CAJJKC010000001.1"/>
</dbReference>
<reference evidence="4 5" key="1">
    <citation type="submission" date="2018-08" db="EMBL/GenBank/DDBJ databases">
        <title>A genome reference for cultivated species of the human gut microbiota.</title>
        <authorList>
            <person name="Zou Y."/>
            <person name="Xue W."/>
            <person name="Luo G."/>
        </authorList>
    </citation>
    <scope>NUCLEOTIDE SEQUENCE [LARGE SCALE GENOMIC DNA]</scope>
    <source>
        <strain evidence="4 5">TF08-14</strain>
    </source>
</reference>
<proteinExistence type="predicted"/>
<organism evidence="4 5">
    <name type="scientific">Collinsella tanakaei</name>
    <dbReference type="NCBI Taxonomy" id="626935"/>
    <lineage>
        <taxon>Bacteria</taxon>
        <taxon>Bacillati</taxon>
        <taxon>Actinomycetota</taxon>
        <taxon>Coriobacteriia</taxon>
        <taxon>Coriobacteriales</taxon>
        <taxon>Coriobacteriaceae</taxon>
        <taxon>Collinsella</taxon>
    </lineage>
</organism>
<dbReference type="AlphaFoldDB" id="A0A3E4QP33"/>
<dbReference type="EMBL" id="QSRJ01000017">
    <property type="protein sequence ID" value="RGL07299.1"/>
    <property type="molecule type" value="Genomic_DNA"/>
</dbReference>
<dbReference type="Proteomes" id="UP000260943">
    <property type="component" value="Unassembled WGS sequence"/>
</dbReference>
<feature type="transmembrane region" description="Helical" evidence="2">
    <location>
        <begin position="20"/>
        <end position="50"/>
    </location>
</feature>
<dbReference type="InterPro" id="IPR057025">
    <property type="entry name" value="Znr_FGT1_2"/>
</dbReference>
<evidence type="ECO:0000256" key="2">
    <source>
        <dbReference type="SAM" id="Phobius"/>
    </source>
</evidence>
<name>A0A3E4QP33_9ACTN</name>
<evidence type="ECO:0000259" key="3">
    <source>
        <dbReference type="Pfam" id="PF23548"/>
    </source>
</evidence>
<protein>
    <recommendedName>
        <fullName evidence="3">FORGETTER1 second zinc ribbon domain-containing protein</fullName>
    </recommendedName>
</protein>
<dbReference type="Pfam" id="PF23548">
    <property type="entry name" value="Zn_ribbon_FGT1_2"/>
    <property type="match status" value="1"/>
</dbReference>
<evidence type="ECO:0000313" key="4">
    <source>
        <dbReference type="EMBL" id="RGL07299.1"/>
    </source>
</evidence>
<comment type="caution">
    <text evidence="4">The sequence shown here is derived from an EMBL/GenBank/DDBJ whole genome shotgun (WGS) entry which is preliminary data.</text>
</comment>
<gene>
    <name evidence="4" type="ORF">DXC81_10450</name>
</gene>
<keyword evidence="2" id="KW-0472">Membrane</keyword>